<sequence length="95" mass="10833">MFIQIFGGLFTYVGNVGGKLFQPAFSLTHFEGELFHVNRGEYIFTYKPFVQDDSILKVVTFPRHERHFKVTAQRELAVFGGKTFGQDIAFGDLLP</sequence>
<name>A0A645CMW8_9ZZZZ</name>
<reference evidence="1" key="1">
    <citation type="submission" date="2019-08" db="EMBL/GenBank/DDBJ databases">
        <authorList>
            <person name="Kucharzyk K."/>
            <person name="Murdoch R.W."/>
            <person name="Higgins S."/>
            <person name="Loffler F."/>
        </authorList>
    </citation>
    <scope>NUCLEOTIDE SEQUENCE</scope>
</reference>
<dbReference type="AlphaFoldDB" id="A0A645CMW8"/>
<comment type="caution">
    <text evidence="1">The sequence shown here is derived from an EMBL/GenBank/DDBJ whole genome shotgun (WGS) entry which is preliminary data.</text>
</comment>
<organism evidence="1">
    <name type="scientific">bioreactor metagenome</name>
    <dbReference type="NCBI Taxonomy" id="1076179"/>
    <lineage>
        <taxon>unclassified sequences</taxon>
        <taxon>metagenomes</taxon>
        <taxon>ecological metagenomes</taxon>
    </lineage>
</organism>
<dbReference type="EMBL" id="VSSQ01028505">
    <property type="protein sequence ID" value="MPM78245.1"/>
    <property type="molecule type" value="Genomic_DNA"/>
</dbReference>
<accession>A0A645CMW8</accession>
<evidence type="ECO:0000313" key="1">
    <source>
        <dbReference type="EMBL" id="MPM78245.1"/>
    </source>
</evidence>
<gene>
    <name evidence="1" type="ORF">SDC9_125256</name>
</gene>
<proteinExistence type="predicted"/>
<protein>
    <submittedName>
        <fullName evidence="1">Uncharacterized protein</fullName>
    </submittedName>
</protein>